<evidence type="ECO:0000313" key="1">
    <source>
        <dbReference type="EMBL" id="DAF98221.1"/>
    </source>
</evidence>
<protein>
    <submittedName>
        <fullName evidence="1">Uncharacterized protein</fullName>
    </submittedName>
</protein>
<organism evidence="1">
    <name type="scientific">Myoviridae sp. ctP6q2</name>
    <dbReference type="NCBI Taxonomy" id="2825096"/>
    <lineage>
        <taxon>Viruses</taxon>
        <taxon>Duplodnaviria</taxon>
        <taxon>Heunggongvirae</taxon>
        <taxon>Uroviricota</taxon>
        <taxon>Caudoviricetes</taxon>
    </lineage>
</organism>
<reference evidence="1" key="1">
    <citation type="journal article" date="2021" name="Proc. Natl. Acad. Sci. U.S.A.">
        <title>A Catalog of Tens of Thousands of Viruses from Human Metagenomes Reveals Hidden Associations with Chronic Diseases.</title>
        <authorList>
            <person name="Tisza M.J."/>
            <person name="Buck C.B."/>
        </authorList>
    </citation>
    <scope>NUCLEOTIDE SEQUENCE</scope>
    <source>
        <strain evidence="1">CtP6q2</strain>
    </source>
</reference>
<proteinExistence type="predicted"/>
<sequence length="81" mass="9735">MRTIRRQISDELDKLYSELDIVQSMSEESVRFTFNAECKGKYISLLNEEIDSLENELEEVERYHGRKRNFVRTADLPFLCW</sequence>
<name>A0A8S5UUR8_9CAUD</name>
<accession>A0A8S5UUR8</accession>
<dbReference type="EMBL" id="BK016143">
    <property type="protein sequence ID" value="DAF98221.1"/>
    <property type="molecule type" value="Genomic_DNA"/>
</dbReference>